<proteinExistence type="predicted"/>
<dbReference type="STRING" id="370979.SAMN05443663_102500"/>
<evidence type="ECO:0000313" key="1">
    <source>
        <dbReference type="EMBL" id="SHG31408.1"/>
    </source>
</evidence>
<keyword evidence="2" id="KW-1185">Reference proteome</keyword>
<gene>
    <name evidence="1" type="ORF">SAMN05443663_102500</name>
</gene>
<dbReference type="AlphaFoldDB" id="A0A1M5ISS0"/>
<dbReference type="EMBL" id="FQWC01000002">
    <property type="protein sequence ID" value="SHG31408.1"/>
    <property type="molecule type" value="Genomic_DNA"/>
</dbReference>
<organism evidence="1 2">
    <name type="scientific">Flavobacterium defluvii</name>
    <dbReference type="NCBI Taxonomy" id="370979"/>
    <lineage>
        <taxon>Bacteria</taxon>
        <taxon>Pseudomonadati</taxon>
        <taxon>Bacteroidota</taxon>
        <taxon>Flavobacteriia</taxon>
        <taxon>Flavobacteriales</taxon>
        <taxon>Flavobacteriaceae</taxon>
        <taxon>Flavobacterium</taxon>
    </lineage>
</organism>
<evidence type="ECO:0000313" key="2">
    <source>
        <dbReference type="Proteomes" id="UP000184071"/>
    </source>
</evidence>
<accession>A0A1M5ISS0</accession>
<protein>
    <submittedName>
        <fullName evidence="1">Uncharacterized protein</fullName>
    </submittedName>
</protein>
<dbReference type="Proteomes" id="UP000184071">
    <property type="component" value="Unassembled WGS sequence"/>
</dbReference>
<sequence length="31" mass="3693">MTLIIKILMKKVFKNENIMSKFLSKKLNKPL</sequence>
<reference evidence="2" key="1">
    <citation type="submission" date="2016-11" db="EMBL/GenBank/DDBJ databases">
        <authorList>
            <person name="Varghese N."/>
            <person name="Submissions S."/>
        </authorList>
    </citation>
    <scope>NUCLEOTIDE SEQUENCE [LARGE SCALE GENOMIC DNA]</scope>
    <source>
        <strain evidence="2">DSM 17963</strain>
    </source>
</reference>
<name>A0A1M5ISS0_9FLAO</name>